<comment type="caution">
    <text evidence="1">The sequence shown here is derived from an EMBL/GenBank/DDBJ whole genome shotgun (WGS) entry which is preliminary data.</text>
</comment>
<reference evidence="1 2" key="1">
    <citation type="journal article" date="2013" name="Genome Announc.">
        <title>Draft Genome Sequence of Strain JLT2015T, Belonging to the Family Sphingomonadaceae of the Alphaproteobacteria.</title>
        <authorList>
            <person name="Tang K."/>
            <person name="Liu K."/>
            <person name="Li S."/>
            <person name="Jiao N."/>
        </authorList>
    </citation>
    <scope>NUCLEOTIDE SEQUENCE [LARGE SCALE GENOMIC DNA]</scope>
    <source>
        <strain evidence="1 2">JLT2015</strain>
    </source>
</reference>
<proteinExistence type="predicted"/>
<dbReference type="AlphaFoldDB" id="M2SFS0"/>
<dbReference type="Proteomes" id="UP000011717">
    <property type="component" value="Unassembled WGS sequence"/>
</dbReference>
<evidence type="ECO:0000313" key="2">
    <source>
        <dbReference type="Proteomes" id="UP000011717"/>
    </source>
</evidence>
<protein>
    <submittedName>
        <fullName evidence="1">Uncharacterized protein</fullName>
    </submittedName>
</protein>
<dbReference type="EMBL" id="AMRV01000001">
    <property type="protein sequence ID" value="EMD84220.1"/>
    <property type="molecule type" value="Genomic_DNA"/>
</dbReference>
<organism evidence="1 2">
    <name type="scientific">Pacificimonas flava</name>
    <dbReference type="NCBI Taxonomy" id="1234595"/>
    <lineage>
        <taxon>Bacteria</taxon>
        <taxon>Pseudomonadati</taxon>
        <taxon>Pseudomonadota</taxon>
        <taxon>Alphaproteobacteria</taxon>
        <taxon>Sphingomonadales</taxon>
        <taxon>Sphingosinicellaceae</taxon>
        <taxon>Pacificimonas</taxon>
    </lineage>
</organism>
<sequence length="37" mass="4098">MPGHSGKLQPARFSAAKMVEQFCSLEAEQLRSLSAQY</sequence>
<name>M2SFS0_9SPHN</name>
<keyword evidence="2" id="KW-1185">Reference proteome</keyword>
<gene>
    <name evidence="1" type="ORF">C725_0150</name>
</gene>
<accession>M2SFS0</accession>
<evidence type="ECO:0000313" key="1">
    <source>
        <dbReference type="EMBL" id="EMD84220.1"/>
    </source>
</evidence>